<feature type="transmembrane region" description="Helical" evidence="6">
    <location>
        <begin position="130"/>
        <end position="148"/>
    </location>
</feature>
<keyword evidence="4 6" id="KW-1133">Transmembrane helix</keyword>
<dbReference type="GO" id="GO:0005886">
    <property type="term" value="C:plasma membrane"/>
    <property type="evidence" value="ECO:0007669"/>
    <property type="project" value="UniProtKB-SubCell"/>
</dbReference>
<feature type="transmembrane region" description="Helical" evidence="6">
    <location>
        <begin position="235"/>
        <end position="256"/>
    </location>
</feature>
<feature type="transmembrane region" description="Helical" evidence="6">
    <location>
        <begin position="271"/>
        <end position="301"/>
    </location>
</feature>
<dbReference type="PANTHER" id="PTHR30482">
    <property type="entry name" value="HIGH-AFFINITY BRANCHED-CHAIN AMINO ACID TRANSPORT SYSTEM PERMEASE"/>
    <property type="match status" value="1"/>
</dbReference>
<dbReference type="EMBL" id="UINC01014447">
    <property type="protein sequence ID" value="SVA61603.1"/>
    <property type="molecule type" value="Genomic_DNA"/>
</dbReference>
<feature type="transmembrane region" description="Helical" evidence="6">
    <location>
        <begin position="27"/>
        <end position="45"/>
    </location>
</feature>
<evidence type="ECO:0000256" key="4">
    <source>
        <dbReference type="ARBA" id="ARBA00022989"/>
    </source>
</evidence>
<evidence type="ECO:0000313" key="7">
    <source>
        <dbReference type="EMBL" id="SVA61603.1"/>
    </source>
</evidence>
<evidence type="ECO:0008006" key="8">
    <source>
        <dbReference type="Google" id="ProtNLM"/>
    </source>
</evidence>
<feature type="transmembrane region" description="Helical" evidence="6">
    <location>
        <begin position="51"/>
        <end position="69"/>
    </location>
</feature>
<evidence type="ECO:0000256" key="5">
    <source>
        <dbReference type="ARBA" id="ARBA00023136"/>
    </source>
</evidence>
<accession>A0A381XBK4</accession>
<keyword evidence="5 6" id="KW-0472">Membrane</keyword>
<reference evidence="7" key="1">
    <citation type="submission" date="2018-05" db="EMBL/GenBank/DDBJ databases">
        <authorList>
            <person name="Lanie J.A."/>
            <person name="Ng W.-L."/>
            <person name="Kazmierczak K.M."/>
            <person name="Andrzejewski T.M."/>
            <person name="Davidsen T.M."/>
            <person name="Wayne K.J."/>
            <person name="Tettelin H."/>
            <person name="Glass J.I."/>
            <person name="Rusch D."/>
            <person name="Podicherti R."/>
            <person name="Tsui H.-C.T."/>
            <person name="Winkler M.E."/>
        </authorList>
    </citation>
    <scope>NUCLEOTIDE SEQUENCE</scope>
</reference>
<keyword evidence="2" id="KW-1003">Cell membrane</keyword>
<dbReference type="Pfam" id="PF02653">
    <property type="entry name" value="BPD_transp_2"/>
    <property type="match status" value="1"/>
</dbReference>
<evidence type="ECO:0000256" key="6">
    <source>
        <dbReference type="SAM" id="Phobius"/>
    </source>
</evidence>
<feature type="transmembrane region" description="Helical" evidence="6">
    <location>
        <begin position="101"/>
        <end position="123"/>
    </location>
</feature>
<comment type="subcellular location">
    <subcellularLocation>
        <location evidence="1">Cell membrane</location>
        <topology evidence="1">Multi-pass membrane protein</topology>
    </subcellularLocation>
</comment>
<dbReference type="CDD" id="cd06581">
    <property type="entry name" value="TM_PBP1_LivM_like"/>
    <property type="match status" value="1"/>
</dbReference>
<evidence type="ECO:0000256" key="3">
    <source>
        <dbReference type="ARBA" id="ARBA00022692"/>
    </source>
</evidence>
<gene>
    <name evidence="7" type="ORF">METZ01_LOCUS114457</name>
</gene>
<evidence type="ECO:0000256" key="2">
    <source>
        <dbReference type="ARBA" id="ARBA00022475"/>
    </source>
</evidence>
<organism evidence="7">
    <name type="scientific">marine metagenome</name>
    <dbReference type="NCBI Taxonomy" id="408172"/>
    <lineage>
        <taxon>unclassified sequences</taxon>
        <taxon>metagenomes</taxon>
        <taxon>ecological metagenomes</taxon>
    </lineage>
</organism>
<dbReference type="GO" id="GO:0015658">
    <property type="term" value="F:branched-chain amino acid transmembrane transporter activity"/>
    <property type="evidence" value="ECO:0007669"/>
    <property type="project" value="InterPro"/>
</dbReference>
<dbReference type="PANTHER" id="PTHR30482:SF5">
    <property type="entry name" value="ABC TRANSPORTER PERMEASE PROTEIN"/>
    <property type="match status" value="1"/>
</dbReference>
<dbReference type="InterPro" id="IPR001851">
    <property type="entry name" value="ABC_transp_permease"/>
</dbReference>
<feature type="transmembrane region" description="Helical" evidence="6">
    <location>
        <begin position="313"/>
        <end position="336"/>
    </location>
</feature>
<feature type="transmembrane region" description="Helical" evidence="6">
    <location>
        <begin position="187"/>
        <end position="205"/>
    </location>
</feature>
<evidence type="ECO:0000256" key="1">
    <source>
        <dbReference type="ARBA" id="ARBA00004651"/>
    </source>
</evidence>
<name>A0A381XBK4_9ZZZZ</name>
<dbReference type="AlphaFoldDB" id="A0A381XBK4"/>
<sequence length="359" mass="39511">MIYREAGQFKTSYNSDQALLPIAQDRFFVIGLLVVAYLVIPFVANDYWLDSIFLQFFIYALAAIGLNILTGYAGQLSLGTGGFMACGAFSAYKLATSFPDMHIIIVLFIAGLITALVGMLFGIPSLRIKGFYLAVSTLAAQFFLLWLFNRVPWFTNYSSSGVISPPPIKLIGDYYITGPQATNLTQYFFTLTLVVVMALGARNIIRGHIGRSWMAMRDMDIAAEIIGISPLRAKLSAFAVSSFYCGIAGALWAFLYTETVQPLAFEINQSFLILFMIIIGGLGSILGSFFGAAFILVLPIFLNSAPALLGLQLSGSLVTHIEFMVFGVLIVFFLIVEPHGLARLWGIAKEKLRLWPFPY</sequence>
<protein>
    <recommendedName>
        <fullName evidence="8">Branched-chain amino acid ABC transporter permease</fullName>
    </recommendedName>
</protein>
<dbReference type="InterPro" id="IPR043428">
    <property type="entry name" value="LivM-like"/>
</dbReference>
<keyword evidence="3 6" id="KW-0812">Transmembrane</keyword>
<proteinExistence type="predicted"/>